<dbReference type="AlphaFoldDB" id="A0A9W3A8J0"/>
<feature type="transmembrane region" description="Helical" evidence="6">
    <location>
        <begin position="736"/>
        <end position="757"/>
    </location>
</feature>
<feature type="transmembrane region" description="Helical" evidence="6">
    <location>
        <begin position="518"/>
        <end position="535"/>
    </location>
</feature>
<evidence type="ECO:0000256" key="2">
    <source>
        <dbReference type="ARBA" id="ARBA00022692"/>
    </source>
</evidence>
<protein>
    <submittedName>
        <fullName evidence="10">Transient receptor potential cation channel subfamily M member 2-like</fullName>
    </submittedName>
</protein>
<feature type="compositionally biased region" description="Basic and acidic residues" evidence="5">
    <location>
        <begin position="163"/>
        <end position="172"/>
    </location>
</feature>
<dbReference type="Proteomes" id="UP001165740">
    <property type="component" value="Chromosome 4"/>
</dbReference>
<feature type="region of interest" description="Disordered" evidence="5">
    <location>
        <begin position="163"/>
        <end position="217"/>
    </location>
</feature>
<dbReference type="InterPro" id="IPR057366">
    <property type="entry name" value="TRPM-like"/>
</dbReference>
<feature type="transmembrane region" description="Helical" evidence="6">
    <location>
        <begin position="777"/>
        <end position="800"/>
    </location>
</feature>
<keyword evidence="3 6" id="KW-1133">Transmembrane helix</keyword>
<name>A0A9W3A8J0_BIOGL</name>
<evidence type="ECO:0000259" key="7">
    <source>
        <dbReference type="Pfam" id="PF00520"/>
    </source>
</evidence>
<dbReference type="GeneID" id="106062642"/>
<feature type="domain" description="TRPM-like" evidence="8">
    <location>
        <begin position="290"/>
        <end position="473"/>
    </location>
</feature>
<proteinExistence type="predicted"/>
<feature type="transmembrane region" description="Helical" evidence="6">
    <location>
        <begin position="611"/>
        <end position="628"/>
    </location>
</feature>
<dbReference type="InterPro" id="IPR005821">
    <property type="entry name" value="Ion_trans_dom"/>
</dbReference>
<dbReference type="Pfam" id="PF00520">
    <property type="entry name" value="Ion_trans"/>
    <property type="match status" value="1"/>
</dbReference>
<dbReference type="InterPro" id="IPR050927">
    <property type="entry name" value="TRPM"/>
</dbReference>
<dbReference type="GO" id="GO:0005261">
    <property type="term" value="F:monoatomic cation channel activity"/>
    <property type="evidence" value="ECO:0007669"/>
    <property type="project" value="TreeGrafter"/>
</dbReference>
<feature type="domain" description="Ion transport" evidence="7">
    <location>
        <begin position="519"/>
        <end position="767"/>
    </location>
</feature>
<dbReference type="RefSeq" id="XP_055883575.1">
    <property type="nucleotide sequence ID" value="XM_056027600.1"/>
</dbReference>
<keyword evidence="9" id="KW-1185">Reference proteome</keyword>
<dbReference type="OrthoDB" id="9994106at2759"/>
<comment type="subcellular location">
    <subcellularLocation>
        <location evidence="1">Membrane</location>
        <topology evidence="1">Multi-pass membrane protein</topology>
    </subcellularLocation>
</comment>
<organism evidence="9 10">
    <name type="scientific">Biomphalaria glabrata</name>
    <name type="common">Bloodfluke planorb</name>
    <name type="synonym">Freshwater snail</name>
    <dbReference type="NCBI Taxonomy" id="6526"/>
    <lineage>
        <taxon>Eukaryota</taxon>
        <taxon>Metazoa</taxon>
        <taxon>Spiralia</taxon>
        <taxon>Lophotrochozoa</taxon>
        <taxon>Mollusca</taxon>
        <taxon>Gastropoda</taxon>
        <taxon>Heterobranchia</taxon>
        <taxon>Euthyneura</taxon>
        <taxon>Panpulmonata</taxon>
        <taxon>Hygrophila</taxon>
        <taxon>Lymnaeoidea</taxon>
        <taxon>Planorbidae</taxon>
        <taxon>Biomphalaria</taxon>
    </lineage>
</organism>
<evidence type="ECO:0000256" key="5">
    <source>
        <dbReference type="SAM" id="MobiDB-lite"/>
    </source>
</evidence>
<evidence type="ECO:0000256" key="1">
    <source>
        <dbReference type="ARBA" id="ARBA00004141"/>
    </source>
</evidence>
<gene>
    <name evidence="10" type="primary">LOC106062642</name>
</gene>
<feature type="transmembrane region" description="Helical" evidence="6">
    <location>
        <begin position="541"/>
        <end position="557"/>
    </location>
</feature>
<evidence type="ECO:0000256" key="3">
    <source>
        <dbReference type="ARBA" id="ARBA00022989"/>
    </source>
</evidence>
<evidence type="ECO:0000256" key="6">
    <source>
        <dbReference type="SAM" id="Phobius"/>
    </source>
</evidence>
<evidence type="ECO:0000259" key="8">
    <source>
        <dbReference type="Pfam" id="PF25508"/>
    </source>
</evidence>
<evidence type="ECO:0000256" key="4">
    <source>
        <dbReference type="ARBA" id="ARBA00023136"/>
    </source>
</evidence>
<dbReference type="GO" id="GO:0005886">
    <property type="term" value="C:plasma membrane"/>
    <property type="evidence" value="ECO:0007669"/>
    <property type="project" value="TreeGrafter"/>
</dbReference>
<reference evidence="10" key="1">
    <citation type="submission" date="2025-08" db="UniProtKB">
        <authorList>
            <consortium name="RefSeq"/>
        </authorList>
    </citation>
    <scope>IDENTIFICATION</scope>
</reference>
<evidence type="ECO:0000313" key="10">
    <source>
        <dbReference type="RefSeq" id="XP_055883575.1"/>
    </source>
</evidence>
<accession>A0A9W3A8J0</accession>
<dbReference type="PANTHER" id="PTHR13800">
    <property type="entry name" value="TRANSIENT RECEPTOR POTENTIAL CATION CHANNEL, SUBFAMILY M, MEMBER 6"/>
    <property type="match status" value="1"/>
</dbReference>
<keyword evidence="2 6" id="KW-0812">Transmembrane</keyword>
<sequence length="915" mass="106553">MANSTNTRWKNFMHNGQSQFMYIHENELKLTDLDLQKSPKCKLLVQLKLLPSDVSKEKVRVFVLSLIKSIDYEGGLLIELDDYVANLIGSEDLITKRKVKAMMTASNFELLKMKYEPKSNTNIAAYSKFKYIVVIDNKELKMNLEETDKLYRCEVRIFGSRARKPEHTTKSESEDESDVDDFSGSSLLDEPDGLGGDDSTADNEDNDGNGYEEVLDENEQNSKNKFVQLSFGDGQRKSLYPALKLETCKLDILRKHIYEGAIKHYNIQPNEIEAFYLGLALTHVNKSLNAKAEKFKLQWMEESLKQVLQVIVTDFKTDFLEQLLNRYESFSTVKKNLLMVAKNLDNLDENLKKYTDFLDISSLDCFMILFIDAIEKNKFDASLYYWTKQDNLIGTALLAQYVLKRKKKKAVFQTEKDKYEKYLKIYEDIAVTVLRSCYGCHRSRTSLLLINISKNWKESCITLALQTKNKLFLQQEACVMINDVHWRTYLGDAHKSLQSSRDKKESFLSPHGRCKMDMISYLIFLTAYSFLLVSTLHQTTFHWLEAVVMVYIVTFIVKEFDQFFKNLKRSWRYIYDPFNILDMLSITIAILAWSLRWAAYTKPEEERLMIAARYLLCLNFMLYMFRFLEFFYQNKFLGPILVLIINMVKTYIYFLLILAIFWVTYSVVSESILFPEKELEADIVYSVFRRGFWAMMGEYFLDEIEHYSVGNCNNLNSANTSINSCPTKDGEYSVPVLLAAYVLFVQILMFSLLIALFNNAISENEAKRDMIWRYQKFLMTLQYSKSKILLPPFLIVIFLLKGKYGNPFKSDLRKKNIFLKNFEKGAAKKIIYEIVHCRYGKNDAEDMKAFFVAQVNKLLTELPENVLKSQIMAELRRGAAQKKSQGFDDQLNSSRLEEDKLTGLDGGRKYPTTRL</sequence>
<feature type="transmembrane region" description="Helical" evidence="6">
    <location>
        <begin position="640"/>
        <end position="665"/>
    </location>
</feature>
<feature type="transmembrane region" description="Helical" evidence="6">
    <location>
        <begin position="578"/>
        <end position="599"/>
    </location>
</feature>
<keyword evidence="4 6" id="KW-0472">Membrane</keyword>
<evidence type="ECO:0000313" key="9">
    <source>
        <dbReference type="Proteomes" id="UP001165740"/>
    </source>
</evidence>
<dbReference type="Pfam" id="PF25508">
    <property type="entry name" value="TRPM2"/>
    <property type="match status" value="1"/>
</dbReference>
<dbReference type="PANTHER" id="PTHR13800:SF1">
    <property type="entry name" value="TRANSIENT RECEPTOR POTENTIAL CATION CHANNEL TRPM"/>
    <property type="match status" value="1"/>
</dbReference>
<dbReference type="GO" id="GO:0030001">
    <property type="term" value="P:metal ion transport"/>
    <property type="evidence" value="ECO:0007669"/>
    <property type="project" value="TreeGrafter"/>
</dbReference>